<dbReference type="PANTHER" id="PTHR37042:SF4">
    <property type="entry name" value="OUTER MEMBRANE PROTEIN RV1973"/>
    <property type="match status" value="1"/>
</dbReference>
<evidence type="ECO:0000313" key="3">
    <source>
        <dbReference type="EMBL" id="KHF45516.1"/>
    </source>
</evidence>
<comment type="caution">
    <text evidence="3">The sequence shown here is derived from an EMBL/GenBank/DDBJ whole genome shotgun (WGS) entry which is preliminary data.</text>
</comment>
<dbReference type="PANTHER" id="PTHR37042">
    <property type="entry name" value="OUTER MEMBRANE PROTEIN RV1973"/>
    <property type="match status" value="1"/>
</dbReference>
<reference evidence="3 4" key="1">
    <citation type="submission" date="2014-10" db="EMBL/GenBank/DDBJ databases">
        <title>Genome sequence of Micropolyspora internatus JCM3315.</title>
        <authorList>
            <person name="Shin S.-K."/>
            <person name="Yi H."/>
        </authorList>
    </citation>
    <scope>NUCLEOTIDE SEQUENCE [LARGE SCALE GENOMIC DNA]</scope>
    <source>
        <strain evidence="3 4">JCM 3315</strain>
    </source>
</reference>
<dbReference type="Gene3D" id="3.10.450.50">
    <property type="match status" value="1"/>
</dbReference>
<dbReference type="RefSeq" id="WP_037308432.1">
    <property type="nucleotide sequence ID" value="NZ_FOWS01000005.1"/>
</dbReference>
<dbReference type="SUPFAM" id="SSF54427">
    <property type="entry name" value="NTF2-like"/>
    <property type="match status" value="1"/>
</dbReference>
<dbReference type="EMBL" id="JRZE01000002">
    <property type="protein sequence ID" value="KHF45516.1"/>
    <property type="molecule type" value="Genomic_DNA"/>
</dbReference>
<keyword evidence="2" id="KW-0472">Membrane</keyword>
<accession>A0A837DI11</accession>
<evidence type="ECO:0000256" key="1">
    <source>
        <dbReference type="ARBA" id="ARBA00004370"/>
    </source>
</evidence>
<evidence type="ECO:0008006" key="5">
    <source>
        <dbReference type="Google" id="ProtNLM"/>
    </source>
</evidence>
<dbReference type="AlphaFoldDB" id="A0A837DI11"/>
<name>A0A837DI11_9PSEU</name>
<sequence length="165" mass="18103">MNRRVLASLVFAALLTGIGTVGVLQAEQARTSPSARNLAHVDVDATLEVRSAVTRAVNKILTYHHDDVEATAHAAEGLLRGAAREEYRRLFTHVSGHAPKQRLSVLTRVVDTAVLSLTKNRAEVLVFTEQTATRDDGEPTYAAAQLVVTVERHDDRWLVTDLTQL</sequence>
<dbReference type="InterPro" id="IPR032710">
    <property type="entry name" value="NTF2-like_dom_sf"/>
</dbReference>
<evidence type="ECO:0000256" key="2">
    <source>
        <dbReference type="ARBA" id="ARBA00023136"/>
    </source>
</evidence>
<evidence type="ECO:0000313" key="4">
    <source>
        <dbReference type="Proteomes" id="UP000030848"/>
    </source>
</evidence>
<dbReference type="GO" id="GO:0016020">
    <property type="term" value="C:membrane"/>
    <property type="evidence" value="ECO:0007669"/>
    <property type="project" value="UniProtKB-SubCell"/>
</dbReference>
<proteinExistence type="predicted"/>
<comment type="subcellular location">
    <subcellularLocation>
        <location evidence="1">Membrane</location>
    </subcellularLocation>
</comment>
<organism evidence="3 4">
    <name type="scientific">Saccharomonospora viridis</name>
    <dbReference type="NCBI Taxonomy" id="1852"/>
    <lineage>
        <taxon>Bacteria</taxon>
        <taxon>Bacillati</taxon>
        <taxon>Actinomycetota</taxon>
        <taxon>Actinomycetes</taxon>
        <taxon>Pseudonocardiales</taxon>
        <taxon>Pseudonocardiaceae</taxon>
        <taxon>Saccharomonospora</taxon>
    </lineage>
</organism>
<gene>
    <name evidence="3" type="ORF">MINT15_07330</name>
</gene>
<dbReference type="Proteomes" id="UP000030848">
    <property type="component" value="Unassembled WGS sequence"/>
</dbReference>
<protein>
    <recommendedName>
        <fullName evidence="5">Mce-associated membrane protein</fullName>
    </recommendedName>
</protein>
<dbReference type="OrthoDB" id="5192320at2"/>